<keyword evidence="2" id="KW-1185">Reference proteome</keyword>
<dbReference type="PANTHER" id="PTHR35336:SF5">
    <property type="entry name" value="ADENOSYLCOBINAMIDE AMIDOHYDROLASE"/>
    <property type="match status" value="1"/>
</dbReference>
<evidence type="ECO:0000313" key="2">
    <source>
        <dbReference type="Proteomes" id="UP000290106"/>
    </source>
</evidence>
<dbReference type="GO" id="GO:0016787">
    <property type="term" value="F:hydrolase activity"/>
    <property type="evidence" value="ECO:0007669"/>
    <property type="project" value="UniProtKB-KW"/>
</dbReference>
<dbReference type="OrthoDB" id="9767827at2"/>
<comment type="caution">
    <text evidence="1">The sequence shown here is derived from an EMBL/GenBank/DDBJ whole genome shotgun (WGS) entry which is preliminary data.</text>
</comment>
<proteinExistence type="predicted"/>
<keyword evidence="1" id="KW-0378">Hydrolase</keyword>
<accession>A0A4Q1REH9</accession>
<dbReference type="Proteomes" id="UP000290106">
    <property type="component" value="Unassembled WGS sequence"/>
</dbReference>
<dbReference type="Pfam" id="PF01955">
    <property type="entry name" value="CbiZ"/>
    <property type="match status" value="1"/>
</dbReference>
<gene>
    <name evidence="1" type="ORF">ETP43_00665</name>
</gene>
<dbReference type="InterPro" id="IPR002808">
    <property type="entry name" value="AdoCbi_amidolase"/>
</dbReference>
<reference evidence="1 2" key="1">
    <citation type="submission" date="2019-01" db="EMBL/GenBank/DDBJ databases">
        <title>Blautia sp. nov. KGMB01111 isolated human feces.</title>
        <authorList>
            <person name="Park J.-E."/>
            <person name="Kim J.-S."/>
            <person name="Park S.-H."/>
        </authorList>
    </citation>
    <scope>NUCLEOTIDE SEQUENCE [LARGE SCALE GENOMIC DNA]</scope>
    <source>
        <strain evidence="1 2">KGMB01111</strain>
    </source>
</reference>
<evidence type="ECO:0000313" key="1">
    <source>
        <dbReference type="EMBL" id="RXS73908.1"/>
    </source>
</evidence>
<name>A0A4Q1REH9_9FIRM</name>
<organism evidence="1 2">
    <name type="scientific">Blautia faecicola</name>
    <dbReference type="NCBI Taxonomy" id="2509240"/>
    <lineage>
        <taxon>Bacteria</taxon>
        <taxon>Bacillati</taxon>
        <taxon>Bacillota</taxon>
        <taxon>Clostridia</taxon>
        <taxon>Lachnospirales</taxon>
        <taxon>Lachnospiraceae</taxon>
        <taxon>Blautia</taxon>
    </lineage>
</organism>
<dbReference type="PANTHER" id="PTHR35336">
    <property type="entry name" value="ADENOSYLCOBINAMIDE AMIDOHYDROLASE"/>
    <property type="match status" value="1"/>
</dbReference>
<dbReference type="EMBL" id="SDKC01000001">
    <property type="protein sequence ID" value="RXS73908.1"/>
    <property type="molecule type" value="Genomic_DNA"/>
</dbReference>
<dbReference type="AlphaFoldDB" id="A0A4Q1REH9"/>
<sequence length="381" mass="42689">MDKKSGRKRIMKLYQFPSGDEVHRYKKSLVICFAGERKVLGTGPNNGGYRTDLKAVFNHDCNPGPGISCELRADTYPKHMDLIAAQELGLDAEHCTGLMTAASMENVSIQSMKYEDFTVTALVTGEIRNNGGRVGDPAVWHEKADISHPVRPGTINILLHIDANLSEGALARAMVTCTEAKTAALQELLAPSRYSRGIATGSGTDGMIVICNAESDVYLTNAGKHCKLGEYIGKTVKKAVKEALYLQSGLSPEYQYDIFQRMDRFGVTEDALWERYEQKTSGFARAHFSDALDRIRREDELVVQTSLYAHLLDQTEWGMLKPDKAWSAGKQLLRQLGWEEKKQPQMSEPKSTDVKDTWIMWMTEYYMQMVLNRITLSSGKN</sequence>
<protein>
    <submittedName>
        <fullName evidence="1">Adenosylcobinamide amidohydrolase</fullName>
    </submittedName>
</protein>
<dbReference type="InterPro" id="IPR052209">
    <property type="entry name" value="CbiZ"/>
</dbReference>